<dbReference type="Gene3D" id="1.10.1240.10">
    <property type="entry name" value="Methionine synthase domain"/>
    <property type="match status" value="1"/>
</dbReference>
<dbReference type="PANTHER" id="PTHR30204">
    <property type="entry name" value="REDOX-CYCLING DRUG-SENSING TRANSCRIPTIONAL ACTIVATOR SOXR"/>
    <property type="match status" value="1"/>
</dbReference>
<keyword evidence="4" id="KW-1185">Reference proteome</keyword>
<reference evidence="3 4" key="1">
    <citation type="journal article" date="2015" name="Int. J. Syst. Evol. Microbiol.">
        <title>Amycolatopsis rhabdoformis sp. nov., an actinomycete isolated from a tropical forest soil.</title>
        <authorList>
            <person name="Souza W.R."/>
            <person name="Silva R.E."/>
            <person name="Goodfellow M."/>
            <person name="Busarakam K."/>
            <person name="Figueiro F.S."/>
            <person name="Ferreira D."/>
            <person name="Rodrigues-Filho E."/>
            <person name="Moraes L.A.B."/>
            <person name="Zucchi T.D."/>
        </authorList>
    </citation>
    <scope>NUCLEOTIDE SEQUENCE [LARGE SCALE GENOMIC DNA]</scope>
    <source>
        <strain evidence="3 4">NCIMB 14900</strain>
    </source>
</reference>
<dbReference type="InterPro" id="IPR009061">
    <property type="entry name" value="DNA-bd_dom_put_sf"/>
</dbReference>
<name>A0ABZ1I6P5_9PSEU</name>
<evidence type="ECO:0000313" key="3">
    <source>
        <dbReference type="EMBL" id="WSE29198.1"/>
    </source>
</evidence>
<dbReference type="Proteomes" id="UP001330812">
    <property type="component" value="Chromosome"/>
</dbReference>
<protein>
    <submittedName>
        <fullName evidence="3">MerR family transcriptional regulator</fullName>
    </submittedName>
</protein>
<organism evidence="3 4">
    <name type="scientific">Amycolatopsis rhabdoformis</name>
    <dbReference type="NCBI Taxonomy" id="1448059"/>
    <lineage>
        <taxon>Bacteria</taxon>
        <taxon>Bacillati</taxon>
        <taxon>Actinomycetota</taxon>
        <taxon>Actinomycetes</taxon>
        <taxon>Pseudonocardiales</taxon>
        <taxon>Pseudonocardiaceae</taxon>
        <taxon>Amycolatopsis</taxon>
    </lineage>
</organism>
<dbReference type="PANTHER" id="PTHR30204:SF97">
    <property type="entry name" value="MERR FAMILY REGULATORY PROTEIN"/>
    <property type="match status" value="1"/>
</dbReference>
<dbReference type="EMBL" id="CP142149">
    <property type="protein sequence ID" value="WSE29198.1"/>
    <property type="molecule type" value="Genomic_DNA"/>
</dbReference>
<dbReference type="SMART" id="SM00422">
    <property type="entry name" value="HTH_MERR"/>
    <property type="match status" value="1"/>
</dbReference>
<dbReference type="Gene3D" id="1.10.1660.10">
    <property type="match status" value="1"/>
</dbReference>
<dbReference type="InterPro" id="IPR047057">
    <property type="entry name" value="MerR_fam"/>
</dbReference>
<gene>
    <name evidence="3" type="ORF">VSH64_41375</name>
</gene>
<evidence type="ECO:0000259" key="2">
    <source>
        <dbReference type="PROSITE" id="PS50937"/>
    </source>
</evidence>
<dbReference type="InterPro" id="IPR036594">
    <property type="entry name" value="Meth_synthase_dom"/>
</dbReference>
<proteinExistence type="predicted"/>
<dbReference type="Pfam" id="PF13411">
    <property type="entry name" value="MerR_1"/>
    <property type="match status" value="1"/>
</dbReference>
<dbReference type="Gene3D" id="3.40.50.280">
    <property type="entry name" value="Cobalamin-binding domain"/>
    <property type="match status" value="1"/>
</dbReference>
<dbReference type="PROSITE" id="PS50937">
    <property type="entry name" value="HTH_MERR_2"/>
    <property type="match status" value="1"/>
</dbReference>
<accession>A0ABZ1I6P5</accession>
<evidence type="ECO:0000256" key="1">
    <source>
        <dbReference type="ARBA" id="ARBA00023125"/>
    </source>
</evidence>
<feature type="domain" description="HTH merR-type" evidence="2">
    <location>
        <begin position="11"/>
        <end position="80"/>
    </location>
</feature>
<dbReference type="SUPFAM" id="SSF46955">
    <property type="entry name" value="Putative DNA-binding domain"/>
    <property type="match status" value="1"/>
</dbReference>
<sequence>MGSGAREGEPTLPVASVARRLGVAPSTLRTWDRRYGLGPSRHTDGRHRRYGSSDIDRLELMQRALLRGASTAEAARFALQQMPRTEIVPIADEPVTPAHAEPADGEVSSRLARRLSTAALAMDVGAVQRMLAEALGELGVLPAWSGVVEPVLTALGARWRGVSAGAEVEYLLAECVYAALVRATPVLDAPRNLRPVLLACVPEERDTMPVYALAAALAGRRIGAQLFGVPLPAEVLAVAVRRSAPAAVVLWAHRRDAADPRLFARVSRGRQRSRLFACGPGWDAGALPDKVELLADLPAAAGRVEHVLVGAGR</sequence>
<evidence type="ECO:0000313" key="4">
    <source>
        <dbReference type="Proteomes" id="UP001330812"/>
    </source>
</evidence>
<dbReference type="InterPro" id="IPR000551">
    <property type="entry name" value="MerR-type_HTH_dom"/>
</dbReference>
<keyword evidence="1" id="KW-0238">DNA-binding</keyword>